<evidence type="ECO:0000313" key="4">
    <source>
        <dbReference type="Proteomes" id="UP000703269"/>
    </source>
</evidence>
<evidence type="ECO:0000313" key="3">
    <source>
        <dbReference type="EMBL" id="GJE95850.1"/>
    </source>
</evidence>
<dbReference type="EMBL" id="BPQB01000053">
    <property type="protein sequence ID" value="GJE95850.1"/>
    <property type="molecule type" value="Genomic_DNA"/>
</dbReference>
<reference evidence="3 4" key="1">
    <citation type="submission" date="2021-08" db="EMBL/GenBank/DDBJ databases">
        <title>Draft Genome Sequence of Phanerochaete sordida strain YK-624.</title>
        <authorList>
            <person name="Mori T."/>
            <person name="Dohra H."/>
            <person name="Suzuki T."/>
            <person name="Kawagishi H."/>
            <person name="Hirai H."/>
        </authorList>
    </citation>
    <scope>NUCLEOTIDE SEQUENCE [LARGE SCALE GENOMIC DNA]</scope>
    <source>
        <strain evidence="3 4">YK-624</strain>
    </source>
</reference>
<feature type="region of interest" description="Disordered" evidence="1">
    <location>
        <begin position="20"/>
        <end position="102"/>
    </location>
</feature>
<proteinExistence type="predicted"/>
<feature type="compositionally biased region" description="Polar residues" evidence="1">
    <location>
        <begin position="42"/>
        <end position="51"/>
    </location>
</feature>
<dbReference type="Pfam" id="PF01713">
    <property type="entry name" value="Smr"/>
    <property type="match status" value="1"/>
</dbReference>
<dbReference type="AlphaFoldDB" id="A0A9P3GLS9"/>
<dbReference type="PANTHER" id="PTHR47417">
    <property type="entry name" value="SMR DOMAIN-CONTAINING PROTEIN YPL199C"/>
    <property type="match status" value="1"/>
</dbReference>
<accession>A0A9P3GLS9</accession>
<dbReference type="InterPro" id="IPR013899">
    <property type="entry name" value="DUF1771"/>
</dbReference>
<comment type="caution">
    <text evidence="3">The sequence shown here is derived from an EMBL/GenBank/DDBJ whole genome shotgun (WGS) entry which is preliminary data.</text>
</comment>
<dbReference type="Gene3D" id="3.30.1370.110">
    <property type="match status" value="1"/>
</dbReference>
<feature type="compositionally biased region" description="Pro residues" evidence="1">
    <location>
        <begin position="52"/>
        <end position="63"/>
    </location>
</feature>
<dbReference type="InterPro" id="IPR053020">
    <property type="entry name" value="Smr_domain_protein"/>
</dbReference>
<sequence>MGILDAIIRGLTYVLCGPPAPQPPPDGASQDVYVPPVVPHKPTQQQQQWPPVSTPPSYQPHPEVPVVSQPQYGHEGRPEHHPEHRPEHPHHAHSPSPGRVDLNQVNQANTHYTELRARANEEGDAMAKAFQESHEAYQGGDGALAKELSNKGKRHQAEMERLNREAAEWIFIKNNEDSKPGEVDLHGLYVKEAITYTDRAIQEAKSRGDSEVHIIVGKGLHSKGGAAKIKPAIEDLMQKHQLVAELDPNNSGVLIVSLDGRDKGTGNVVRPDDLARGLQGEDDRCVIM</sequence>
<keyword evidence="4" id="KW-1185">Reference proteome</keyword>
<dbReference type="Proteomes" id="UP000703269">
    <property type="component" value="Unassembled WGS sequence"/>
</dbReference>
<name>A0A9P3GLS9_9APHY</name>
<dbReference type="InterPro" id="IPR002625">
    <property type="entry name" value="Smr_dom"/>
</dbReference>
<dbReference type="OrthoDB" id="3231855at2759"/>
<dbReference type="SMART" id="SM01162">
    <property type="entry name" value="DUF1771"/>
    <property type="match status" value="1"/>
</dbReference>
<dbReference type="SMART" id="SM00463">
    <property type="entry name" value="SMR"/>
    <property type="match status" value="1"/>
</dbReference>
<gene>
    <name evidence="3" type="ORF">PsYK624_120410</name>
</gene>
<dbReference type="Pfam" id="PF08590">
    <property type="entry name" value="DUF1771"/>
    <property type="match status" value="1"/>
</dbReference>
<evidence type="ECO:0000256" key="1">
    <source>
        <dbReference type="SAM" id="MobiDB-lite"/>
    </source>
</evidence>
<feature type="domain" description="Smr" evidence="2">
    <location>
        <begin position="183"/>
        <end position="259"/>
    </location>
</feature>
<dbReference type="InterPro" id="IPR036063">
    <property type="entry name" value="Smr_dom_sf"/>
</dbReference>
<dbReference type="SUPFAM" id="SSF160443">
    <property type="entry name" value="SMR domain-like"/>
    <property type="match status" value="1"/>
</dbReference>
<protein>
    <submittedName>
        <fullName evidence="3">DUF1771 and SMR domain-containing protein</fullName>
    </submittedName>
</protein>
<dbReference type="PROSITE" id="PS50828">
    <property type="entry name" value="SMR"/>
    <property type="match status" value="1"/>
</dbReference>
<dbReference type="PANTHER" id="PTHR47417:SF1">
    <property type="entry name" value="SMR DOMAIN-CONTAINING PROTEIN YPL199C"/>
    <property type="match status" value="1"/>
</dbReference>
<feature type="compositionally biased region" description="Basic and acidic residues" evidence="1">
    <location>
        <begin position="74"/>
        <end position="86"/>
    </location>
</feature>
<evidence type="ECO:0000259" key="2">
    <source>
        <dbReference type="PROSITE" id="PS50828"/>
    </source>
</evidence>
<organism evidence="3 4">
    <name type="scientific">Phanerochaete sordida</name>
    <dbReference type="NCBI Taxonomy" id="48140"/>
    <lineage>
        <taxon>Eukaryota</taxon>
        <taxon>Fungi</taxon>
        <taxon>Dikarya</taxon>
        <taxon>Basidiomycota</taxon>
        <taxon>Agaricomycotina</taxon>
        <taxon>Agaricomycetes</taxon>
        <taxon>Polyporales</taxon>
        <taxon>Phanerochaetaceae</taxon>
        <taxon>Phanerochaete</taxon>
    </lineage>
</organism>